<evidence type="ECO:0000313" key="9">
    <source>
        <dbReference type="Proteomes" id="UP000243579"/>
    </source>
</evidence>
<organism evidence="8 9">
    <name type="scientific">Achlya hypogyna</name>
    <name type="common">Oomycete</name>
    <name type="synonym">Protoachlya hypogyna</name>
    <dbReference type="NCBI Taxonomy" id="1202772"/>
    <lineage>
        <taxon>Eukaryota</taxon>
        <taxon>Sar</taxon>
        <taxon>Stramenopiles</taxon>
        <taxon>Oomycota</taxon>
        <taxon>Saprolegniomycetes</taxon>
        <taxon>Saprolegniales</taxon>
        <taxon>Achlyaceae</taxon>
        <taxon>Achlya</taxon>
    </lineage>
</organism>
<dbReference type="InterPro" id="IPR024989">
    <property type="entry name" value="MFS_assoc_dom"/>
</dbReference>
<feature type="transmembrane region" description="Helical" evidence="6">
    <location>
        <begin position="145"/>
        <end position="169"/>
    </location>
</feature>
<feature type="transmembrane region" description="Helical" evidence="6">
    <location>
        <begin position="372"/>
        <end position="393"/>
    </location>
</feature>
<dbReference type="AlphaFoldDB" id="A0A1V9YRL7"/>
<feature type="transmembrane region" description="Helical" evidence="6">
    <location>
        <begin position="175"/>
        <end position="193"/>
    </location>
</feature>
<evidence type="ECO:0000313" key="8">
    <source>
        <dbReference type="EMBL" id="OQR88321.1"/>
    </source>
</evidence>
<evidence type="ECO:0000256" key="5">
    <source>
        <dbReference type="ARBA" id="ARBA00023136"/>
    </source>
</evidence>
<evidence type="ECO:0000256" key="4">
    <source>
        <dbReference type="ARBA" id="ARBA00022989"/>
    </source>
</evidence>
<evidence type="ECO:0000256" key="2">
    <source>
        <dbReference type="ARBA" id="ARBA00005241"/>
    </source>
</evidence>
<dbReference type="Pfam" id="PF12832">
    <property type="entry name" value="MFS_1_like"/>
    <property type="match status" value="1"/>
</dbReference>
<dbReference type="GO" id="GO:0016020">
    <property type="term" value="C:membrane"/>
    <property type="evidence" value="ECO:0007669"/>
    <property type="project" value="UniProtKB-SubCell"/>
</dbReference>
<feature type="transmembrane region" description="Helical" evidence="6">
    <location>
        <begin position="27"/>
        <end position="46"/>
    </location>
</feature>
<evidence type="ECO:0000259" key="7">
    <source>
        <dbReference type="Pfam" id="PF12832"/>
    </source>
</evidence>
<dbReference type="OrthoDB" id="515887at2759"/>
<protein>
    <submittedName>
        <fullName evidence="8">Major Facilitator Superfamily (MFS)</fullName>
    </submittedName>
</protein>
<feature type="transmembrane region" description="Helical" evidence="6">
    <location>
        <begin position="285"/>
        <end position="303"/>
    </location>
</feature>
<dbReference type="EMBL" id="JNBR01001385">
    <property type="protein sequence ID" value="OQR88321.1"/>
    <property type="molecule type" value="Genomic_DNA"/>
</dbReference>
<evidence type="ECO:0000256" key="6">
    <source>
        <dbReference type="SAM" id="Phobius"/>
    </source>
</evidence>
<reference evidence="8 9" key="1">
    <citation type="journal article" date="2014" name="Genome Biol. Evol.">
        <title>The secreted proteins of Achlya hypogyna and Thraustotheca clavata identify the ancestral oomycete secretome and reveal gene acquisitions by horizontal gene transfer.</title>
        <authorList>
            <person name="Misner I."/>
            <person name="Blouin N."/>
            <person name="Leonard G."/>
            <person name="Richards T.A."/>
            <person name="Lane C.E."/>
        </authorList>
    </citation>
    <scope>NUCLEOTIDE SEQUENCE [LARGE SCALE GENOMIC DNA]</scope>
    <source>
        <strain evidence="8 9">ATCC 48635</strain>
    </source>
</reference>
<comment type="subcellular location">
    <subcellularLocation>
        <location evidence="1">Membrane</location>
        <topology evidence="1">Multi-pass membrane protein</topology>
    </subcellularLocation>
</comment>
<dbReference type="PANTHER" id="PTHR16172:SF41">
    <property type="entry name" value="MAJOR FACILITATOR SUPERFAMILY DOMAIN-CONTAINING PROTEIN 6-LIKE"/>
    <property type="match status" value="1"/>
</dbReference>
<feature type="transmembrane region" description="Helical" evidence="6">
    <location>
        <begin position="205"/>
        <end position="233"/>
    </location>
</feature>
<comment type="caution">
    <text evidence="8">The sequence shown here is derived from an EMBL/GenBank/DDBJ whole genome shotgun (WGS) entry which is preliminary data.</text>
</comment>
<sequence length="421" mass="45290">MAASGGFDDSRSTLSAERLSAGWRLQLAYFVYYAGSSAASYLAVFLQDVGQFNKVQIGVLQAIPLYINVFGPPFWGMVADVAQHQRLIHTICIGTGAILNFTVQFVSNFHFLCIVIALAAFQNAPNNAMLDQLALREAAYGRQRLFGSLGYGLGAYFLSLIIGAYGIAWMFSTQLALSFLAISILMPLPHVECRIHGTPMVKSPSLALVLAPLLHSTAVRLLFAIVFVVGIVFGTINSFLMLYLFNLSGKNSSIVGLATLIQTCSEIPVFFFADTIVARCGIPGTIGLSLVAYSVRLSVYAFVPNVWAVLPFESLQGFTFGLMWTAFTTFVKSNSPNSHGTMMGILNAVQNGIGSGLGAFLGGWIYQEYGAATLWQTALCGVPVAMVLLGCFAQTTRDEKASGEADLLEETIPHAVNYGSL</sequence>
<keyword evidence="3 6" id="KW-0812">Transmembrane</keyword>
<gene>
    <name evidence="8" type="ORF">ACHHYP_06883</name>
</gene>
<dbReference type="InterPro" id="IPR036259">
    <property type="entry name" value="MFS_trans_sf"/>
</dbReference>
<dbReference type="Proteomes" id="UP000243579">
    <property type="component" value="Unassembled WGS sequence"/>
</dbReference>
<accession>A0A1V9YRL7</accession>
<comment type="similarity">
    <text evidence="2">Belongs to the major facilitator superfamily. MFSD6 family.</text>
</comment>
<dbReference type="InterPro" id="IPR051717">
    <property type="entry name" value="MFS_MFSD6"/>
</dbReference>
<feature type="transmembrane region" description="Helical" evidence="6">
    <location>
        <begin position="315"/>
        <end position="333"/>
    </location>
</feature>
<feature type="domain" description="Major facilitator superfamily associated" evidence="7">
    <location>
        <begin position="23"/>
        <end position="376"/>
    </location>
</feature>
<dbReference type="SUPFAM" id="SSF103473">
    <property type="entry name" value="MFS general substrate transporter"/>
    <property type="match status" value="1"/>
</dbReference>
<feature type="transmembrane region" description="Helical" evidence="6">
    <location>
        <begin position="345"/>
        <end position="366"/>
    </location>
</feature>
<keyword evidence="5 6" id="KW-0472">Membrane</keyword>
<feature type="transmembrane region" description="Helical" evidence="6">
    <location>
        <begin position="58"/>
        <end position="78"/>
    </location>
</feature>
<keyword evidence="9" id="KW-1185">Reference proteome</keyword>
<feature type="transmembrane region" description="Helical" evidence="6">
    <location>
        <begin position="253"/>
        <end position="273"/>
    </location>
</feature>
<evidence type="ECO:0000256" key="3">
    <source>
        <dbReference type="ARBA" id="ARBA00022692"/>
    </source>
</evidence>
<proteinExistence type="inferred from homology"/>
<dbReference type="STRING" id="1202772.A0A1V9YRL7"/>
<dbReference type="PANTHER" id="PTHR16172">
    <property type="entry name" value="MAJOR FACILITATOR SUPERFAMILY DOMAIN-CONTAINING PROTEIN 6-LIKE"/>
    <property type="match status" value="1"/>
</dbReference>
<keyword evidence="4 6" id="KW-1133">Transmembrane helix</keyword>
<evidence type="ECO:0000256" key="1">
    <source>
        <dbReference type="ARBA" id="ARBA00004141"/>
    </source>
</evidence>
<feature type="transmembrane region" description="Helical" evidence="6">
    <location>
        <begin position="98"/>
        <end position="124"/>
    </location>
</feature>
<name>A0A1V9YRL7_ACHHY</name>
<dbReference type="Gene3D" id="1.20.1250.20">
    <property type="entry name" value="MFS general substrate transporter like domains"/>
    <property type="match status" value="2"/>
</dbReference>